<gene>
    <name evidence="2" type="ordered locus">Sinac_0595</name>
</gene>
<protein>
    <submittedName>
        <fullName evidence="2">Uncharacterized protein</fullName>
    </submittedName>
</protein>
<feature type="region of interest" description="Disordered" evidence="1">
    <location>
        <begin position="139"/>
        <end position="164"/>
    </location>
</feature>
<dbReference type="STRING" id="886293.Sinac_0595"/>
<accession>L0D702</accession>
<dbReference type="HOGENOM" id="CLU_1617916_0_0_0"/>
<keyword evidence="3" id="KW-1185">Reference proteome</keyword>
<sequence length="164" mass="17885">MRSLQLRKLFALALTPVYFLWPIICLAQCQATNLASIFDPTADRTWIPASSSWTVQLYSDVSWQCTPNTDVVSACDICVSTQTFSSPDDDGPFTIVTFGPTGSYHSPTCNGRTVHLTNGLSGLNPSSWYTMAQYAQQKPADGCPENNDSADLMGSTTFFTPPHS</sequence>
<organism evidence="2 3">
    <name type="scientific">Singulisphaera acidiphila (strain ATCC BAA-1392 / DSM 18658 / VKM B-2454 / MOB10)</name>
    <dbReference type="NCBI Taxonomy" id="886293"/>
    <lineage>
        <taxon>Bacteria</taxon>
        <taxon>Pseudomonadati</taxon>
        <taxon>Planctomycetota</taxon>
        <taxon>Planctomycetia</taxon>
        <taxon>Isosphaerales</taxon>
        <taxon>Isosphaeraceae</taxon>
        <taxon>Singulisphaera</taxon>
    </lineage>
</organism>
<proteinExistence type="predicted"/>
<evidence type="ECO:0000313" key="3">
    <source>
        <dbReference type="Proteomes" id="UP000010798"/>
    </source>
</evidence>
<dbReference type="KEGG" id="saci:Sinac_0595"/>
<evidence type="ECO:0000256" key="1">
    <source>
        <dbReference type="SAM" id="MobiDB-lite"/>
    </source>
</evidence>
<name>L0D702_SINAD</name>
<dbReference type="EMBL" id="CP003364">
    <property type="protein sequence ID" value="AGA25017.1"/>
    <property type="molecule type" value="Genomic_DNA"/>
</dbReference>
<dbReference type="AlphaFoldDB" id="L0D702"/>
<dbReference type="Proteomes" id="UP000010798">
    <property type="component" value="Chromosome"/>
</dbReference>
<evidence type="ECO:0000313" key="2">
    <source>
        <dbReference type="EMBL" id="AGA25017.1"/>
    </source>
</evidence>
<reference evidence="2 3" key="1">
    <citation type="submission" date="2012-02" db="EMBL/GenBank/DDBJ databases">
        <title>Complete sequence of chromosome of Singulisphaera acidiphila DSM 18658.</title>
        <authorList>
            <consortium name="US DOE Joint Genome Institute (JGI-PGF)"/>
            <person name="Lucas S."/>
            <person name="Copeland A."/>
            <person name="Lapidus A."/>
            <person name="Glavina del Rio T."/>
            <person name="Dalin E."/>
            <person name="Tice H."/>
            <person name="Bruce D."/>
            <person name="Goodwin L."/>
            <person name="Pitluck S."/>
            <person name="Peters L."/>
            <person name="Ovchinnikova G."/>
            <person name="Chertkov O."/>
            <person name="Kyrpides N."/>
            <person name="Mavromatis K."/>
            <person name="Ivanova N."/>
            <person name="Brettin T."/>
            <person name="Detter J.C."/>
            <person name="Han C."/>
            <person name="Larimer F."/>
            <person name="Land M."/>
            <person name="Hauser L."/>
            <person name="Markowitz V."/>
            <person name="Cheng J.-F."/>
            <person name="Hugenholtz P."/>
            <person name="Woyke T."/>
            <person name="Wu D."/>
            <person name="Tindall B."/>
            <person name="Pomrenke H."/>
            <person name="Brambilla E."/>
            <person name="Klenk H.-P."/>
            <person name="Eisen J.A."/>
        </authorList>
    </citation>
    <scope>NUCLEOTIDE SEQUENCE [LARGE SCALE GENOMIC DNA]</scope>
    <source>
        <strain evidence="3">ATCC BAA-1392 / DSM 18658 / VKM B-2454 / MOB10</strain>
    </source>
</reference>
<feature type="compositionally biased region" description="Polar residues" evidence="1">
    <location>
        <begin position="146"/>
        <end position="164"/>
    </location>
</feature>